<dbReference type="Pfam" id="PF00096">
    <property type="entry name" value="zf-C2H2"/>
    <property type="match status" value="1"/>
</dbReference>
<dbReference type="GO" id="GO:0000977">
    <property type="term" value="F:RNA polymerase II transcription regulatory region sequence-specific DNA binding"/>
    <property type="evidence" value="ECO:0007669"/>
    <property type="project" value="TreeGrafter"/>
</dbReference>
<evidence type="ECO:0000256" key="6">
    <source>
        <dbReference type="SAM" id="MobiDB-lite"/>
    </source>
</evidence>
<feature type="domain" description="C2H2-type" evidence="7">
    <location>
        <begin position="329"/>
        <end position="357"/>
    </location>
</feature>
<evidence type="ECO:0000256" key="4">
    <source>
        <dbReference type="ARBA" id="ARBA00022833"/>
    </source>
</evidence>
<proteinExistence type="predicted"/>
<dbReference type="GO" id="GO:0070475">
    <property type="term" value="P:rRNA base methylation"/>
    <property type="evidence" value="ECO:0007669"/>
    <property type="project" value="InterPro"/>
</dbReference>
<evidence type="ECO:0000256" key="1">
    <source>
        <dbReference type="ARBA" id="ARBA00022723"/>
    </source>
</evidence>
<keyword evidence="2" id="KW-0677">Repeat</keyword>
<dbReference type="GO" id="GO:0005634">
    <property type="term" value="C:nucleus"/>
    <property type="evidence" value="ECO:0007669"/>
    <property type="project" value="TreeGrafter"/>
</dbReference>
<protein>
    <recommendedName>
        <fullName evidence="7">C2H2-type domain-containing protein</fullName>
    </recommendedName>
</protein>
<keyword evidence="4" id="KW-0862">Zinc</keyword>
<sequence length="483" mass="55054">MSFSNNVKHRGVTSGLASPMLNKISVLLLGEGDFSFSYDLAQFLSFINTTKSDGSGKKSDQTRKRFEENLFSSPSTTICISATGIDSAQELQEKYKDSSFLVSSLKALNQDHFQVQVCHEVNAILHDKKIPESSPDDEKTSSFQINEESASLLLPSNLKPATFVVFNHPHLGIEDAARHTQFLYHLFYSVARGWMTHEARGRFFLALATGQWERWQGPAASHKYGFELLGRDPFSGPVITDPPPGESEKLKSYYQQRRHQTGKSFAARAQSEIFTFRRIPSGATLAKNSNLHREKPFWITSTKVIDNTLNQERKQHIGVNGDVEASAKFFCEHCKKAFREERSLKNHIRSKHQKRKRDDQQKEKFPCSQCSRVFETKDGLRDHVSATHSGLHSEIKPDWFREGEEKEQKNCMFTCDVCGGHDKSQLEHMSHFVPGLLINTQEQTTHKCSFCGKTFREKRGQLQHENFCASRHKTTERDDIQTS</sequence>
<dbReference type="PANTHER" id="PTHR24409">
    <property type="entry name" value="ZINC FINGER PROTEIN 142"/>
    <property type="match status" value="1"/>
</dbReference>
<dbReference type="SMART" id="SM00355">
    <property type="entry name" value="ZnF_C2H2"/>
    <property type="match status" value="3"/>
</dbReference>
<dbReference type="InterPro" id="IPR036236">
    <property type="entry name" value="Znf_C2H2_sf"/>
</dbReference>
<dbReference type="PROSITE" id="PS00028">
    <property type="entry name" value="ZINC_FINGER_C2H2_1"/>
    <property type="match status" value="2"/>
</dbReference>
<keyword evidence="1" id="KW-0479">Metal-binding</keyword>
<dbReference type="PROSITE" id="PS50157">
    <property type="entry name" value="ZINC_FINGER_C2H2_2"/>
    <property type="match status" value="3"/>
</dbReference>
<feature type="domain" description="C2H2-type" evidence="7">
    <location>
        <begin position="365"/>
        <end position="393"/>
    </location>
</feature>
<dbReference type="SUPFAM" id="SSF57667">
    <property type="entry name" value="beta-beta-alpha zinc fingers"/>
    <property type="match status" value="1"/>
</dbReference>
<dbReference type="InterPro" id="IPR022755">
    <property type="entry name" value="Znf_C2H2_jaz"/>
</dbReference>
<evidence type="ECO:0000259" key="7">
    <source>
        <dbReference type="PROSITE" id="PS50157"/>
    </source>
</evidence>
<evidence type="ECO:0000256" key="2">
    <source>
        <dbReference type="ARBA" id="ARBA00022737"/>
    </source>
</evidence>
<dbReference type="AlphaFoldDB" id="A0A7S2Y2B7"/>
<dbReference type="GO" id="GO:0070042">
    <property type="term" value="F:rRNA (uridine-N3-)-methyltransferase activity"/>
    <property type="evidence" value="ECO:0007669"/>
    <property type="project" value="InterPro"/>
</dbReference>
<name>A0A7S2Y2B7_9STRA</name>
<accession>A0A7S2Y2B7</accession>
<feature type="compositionally biased region" description="Basic residues" evidence="6">
    <location>
        <begin position="345"/>
        <end position="355"/>
    </location>
</feature>
<dbReference type="EMBL" id="HBHT01003497">
    <property type="protein sequence ID" value="CAD9944506.1"/>
    <property type="molecule type" value="Transcribed_RNA"/>
</dbReference>
<dbReference type="GO" id="GO:0008270">
    <property type="term" value="F:zinc ion binding"/>
    <property type="evidence" value="ECO:0007669"/>
    <property type="project" value="UniProtKB-KW"/>
</dbReference>
<dbReference type="Pfam" id="PF12171">
    <property type="entry name" value="zf-C2H2_jaz"/>
    <property type="match status" value="1"/>
</dbReference>
<dbReference type="Gene3D" id="3.30.160.60">
    <property type="entry name" value="Classic Zinc Finger"/>
    <property type="match status" value="2"/>
</dbReference>
<evidence type="ECO:0000313" key="8">
    <source>
        <dbReference type="EMBL" id="CAD9944506.1"/>
    </source>
</evidence>
<feature type="domain" description="C2H2-type" evidence="7">
    <location>
        <begin position="446"/>
        <end position="477"/>
    </location>
</feature>
<dbReference type="PANTHER" id="PTHR24409:SF295">
    <property type="entry name" value="AZ2-RELATED"/>
    <property type="match status" value="1"/>
</dbReference>
<gene>
    <name evidence="8" type="ORF">APAL1065_LOCUS2352</name>
</gene>
<evidence type="ECO:0000256" key="3">
    <source>
        <dbReference type="ARBA" id="ARBA00022771"/>
    </source>
</evidence>
<feature type="region of interest" description="Disordered" evidence="6">
    <location>
        <begin position="345"/>
        <end position="364"/>
    </location>
</feature>
<reference evidence="8" key="1">
    <citation type="submission" date="2021-01" db="EMBL/GenBank/DDBJ databases">
        <authorList>
            <person name="Corre E."/>
            <person name="Pelletier E."/>
            <person name="Niang G."/>
            <person name="Scheremetjew M."/>
            <person name="Finn R."/>
            <person name="Kale V."/>
            <person name="Holt S."/>
            <person name="Cochrane G."/>
            <person name="Meng A."/>
            <person name="Brown T."/>
            <person name="Cohen L."/>
        </authorList>
    </citation>
    <scope>NUCLEOTIDE SEQUENCE</scope>
    <source>
        <strain evidence="8">CCMP125</strain>
    </source>
</reference>
<organism evidence="8">
    <name type="scientific">Entomoneis paludosa</name>
    <dbReference type="NCBI Taxonomy" id="265537"/>
    <lineage>
        <taxon>Eukaryota</taxon>
        <taxon>Sar</taxon>
        <taxon>Stramenopiles</taxon>
        <taxon>Ochrophyta</taxon>
        <taxon>Bacillariophyta</taxon>
        <taxon>Bacillariophyceae</taxon>
        <taxon>Bacillariophycidae</taxon>
        <taxon>Entomoneidaceae</taxon>
        <taxon>Entomoneis</taxon>
    </lineage>
</organism>
<keyword evidence="3 5" id="KW-0863">Zinc-finger</keyword>
<dbReference type="Pfam" id="PF10354">
    <property type="entry name" value="BMT5-like"/>
    <property type="match status" value="1"/>
</dbReference>
<dbReference type="InterPro" id="IPR013087">
    <property type="entry name" value="Znf_C2H2_type"/>
</dbReference>
<dbReference type="GO" id="GO:0000981">
    <property type="term" value="F:DNA-binding transcription factor activity, RNA polymerase II-specific"/>
    <property type="evidence" value="ECO:0007669"/>
    <property type="project" value="TreeGrafter"/>
</dbReference>
<dbReference type="InterPro" id="IPR019446">
    <property type="entry name" value="BMT5-like"/>
</dbReference>
<evidence type="ECO:0000256" key="5">
    <source>
        <dbReference type="PROSITE-ProRule" id="PRU00042"/>
    </source>
</evidence>